<dbReference type="PROSITE" id="PS00198">
    <property type="entry name" value="4FE4S_FER_1"/>
    <property type="match status" value="2"/>
</dbReference>
<keyword evidence="8" id="KW-0411">Iron-sulfur</keyword>
<comment type="cofactor">
    <cofactor evidence="1">
        <name>[4Fe-4S] cluster</name>
        <dbReference type="ChEBI" id="CHEBI:49883"/>
    </cofactor>
</comment>
<dbReference type="InterPro" id="IPR017896">
    <property type="entry name" value="4Fe4S_Fe-S-bd"/>
</dbReference>
<feature type="domain" description="4Fe-4S ferredoxin-type" evidence="10">
    <location>
        <begin position="49"/>
        <end position="75"/>
    </location>
</feature>
<comment type="similarity">
    <text evidence="2">Belongs to the organic radical-activating enzymes family.</text>
</comment>
<dbReference type="PANTHER" id="PTHR30352">
    <property type="entry name" value="PYRUVATE FORMATE-LYASE-ACTIVATING ENZYME"/>
    <property type="match status" value="1"/>
</dbReference>
<dbReference type="PATRIC" id="fig|270498.16.peg.3064"/>
<keyword evidence="7" id="KW-0408">Iron</keyword>
<protein>
    <submittedName>
        <fullName evidence="12">Pyruvate formate-lyase activating enzyme</fullName>
        <ecNumber evidence="12">1.97.1.4</ecNumber>
    </submittedName>
</protein>
<dbReference type="SUPFAM" id="SSF102114">
    <property type="entry name" value="Radical SAM enzymes"/>
    <property type="match status" value="1"/>
</dbReference>
<evidence type="ECO:0000256" key="7">
    <source>
        <dbReference type="ARBA" id="ARBA00023004"/>
    </source>
</evidence>
<dbReference type="PIRSF" id="PIRSF000371">
    <property type="entry name" value="PFL_act_enz"/>
    <property type="match status" value="1"/>
</dbReference>
<keyword evidence="12" id="KW-0456">Lyase</keyword>
<dbReference type="GO" id="GO:0051539">
    <property type="term" value="F:4 iron, 4 sulfur cluster binding"/>
    <property type="evidence" value="ECO:0007669"/>
    <property type="project" value="UniProtKB-KW"/>
</dbReference>
<evidence type="ECO:0000256" key="5">
    <source>
        <dbReference type="ARBA" id="ARBA00022723"/>
    </source>
</evidence>
<dbReference type="EMBL" id="LAYJ01000133">
    <property type="protein sequence ID" value="KKI49393.1"/>
    <property type="molecule type" value="Genomic_DNA"/>
</dbReference>
<name>A0A0M2NAX0_9FIRM</name>
<dbReference type="SUPFAM" id="SSF54862">
    <property type="entry name" value="4Fe-4S ferredoxins"/>
    <property type="match status" value="1"/>
</dbReference>
<evidence type="ECO:0000259" key="11">
    <source>
        <dbReference type="PROSITE" id="PS51918"/>
    </source>
</evidence>
<dbReference type="PROSITE" id="PS51379">
    <property type="entry name" value="4FE4S_FER_2"/>
    <property type="match status" value="2"/>
</dbReference>
<dbReference type="InterPro" id="IPR034457">
    <property type="entry name" value="Organic_radical-activating"/>
</dbReference>
<keyword evidence="12" id="KW-0670">Pyruvate</keyword>
<keyword evidence="5" id="KW-0479">Metal-binding</keyword>
<evidence type="ECO:0000256" key="3">
    <source>
        <dbReference type="ARBA" id="ARBA00022485"/>
    </source>
</evidence>
<evidence type="ECO:0000256" key="9">
    <source>
        <dbReference type="ARBA" id="ARBA00047365"/>
    </source>
</evidence>
<dbReference type="Gene3D" id="3.20.20.70">
    <property type="entry name" value="Aldolase class I"/>
    <property type="match status" value="1"/>
</dbReference>
<dbReference type="OrthoDB" id="9782387at2"/>
<dbReference type="InterPro" id="IPR040074">
    <property type="entry name" value="BssD/PflA/YjjW"/>
</dbReference>
<dbReference type="NCBIfam" id="TIGR02494">
    <property type="entry name" value="PFLE_PFLC"/>
    <property type="match status" value="1"/>
</dbReference>
<evidence type="ECO:0000313" key="13">
    <source>
        <dbReference type="Proteomes" id="UP000034076"/>
    </source>
</evidence>
<dbReference type="EC" id="1.97.1.4" evidence="12"/>
<evidence type="ECO:0000313" key="12">
    <source>
        <dbReference type="EMBL" id="KKI49393.1"/>
    </source>
</evidence>
<dbReference type="SFLD" id="SFLDG01066">
    <property type="entry name" value="organic_radical-activating_enz"/>
    <property type="match status" value="1"/>
</dbReference>
<dbReference type="CDD" id="cd01335">
    <property type="entry name" value="Radical_SAM"/>
    <property type="match status" value="1"/>
</dbReference>
<gene>
    <name evidence="12" type="ORF">CHK_2971</name>
</gene>
<dbReference type="GO" id="GO:0043365">
    <property type="term" value="F:[formate-C-acetyltransferase]-activating enzyme activity"/>
    <property type="evidence" value="ECO:0007669"/>
    <property type="project" value="UniProtKB-EC"/>
</dbReference>
<dbReference type="PROSITE" id="PS51918">
    <property type="entry name" value="RADICAL_SAM"/>
    <property type="match status" value="1"/>
</dbReference>
<dbReference type="Proteomes" id="UP000034076">
    <property type="component" value="Unassembled WGS sequence"/>
</dbReference>
<dbReference type="SFLD" id="SFLDG01118">
    <property type="entry name" value="activating_enzymes__group_2"/>
    <property type="match status" value="1"/>
</dbReference>
<proteinExistence type="inferred from homology"/>
<dbReference type="Pfam" id="PF04055">
    <property type="entry name" value="Radical_SAM"/>
    <property type="match status" value="1"/>
</dbReference>
<sequence>MEQEKKGLVYNIQRYSIHDGPGIRTTVFLKGCPLRCKWCANPESQERAVELAYDGTKCILCGRCIAACGSGALSIGTEKVRIDRQLCTRCMDCVQVCPAHALFVEGREYTVEEVMREVRKDKPFYDKSGGGVTLSGGEPLMQREFVMALLGELKKEGIHVVVETSGYSAFFREALPYIDLLYFDVKHPDTQKHLTMTGKDNILILENLQYALRQGKDVVARIPVIPGLNDTKEDWAAYGRLFRELGVKKAHLLPFHQFGLGKYRDMGREYAYEGYPSMDKNELWEMKKFFDDMGLSTQLGGVKTPCVVDKGSKKN</sequence>
<evidence type="ECO:0000256" key="2">
    <source>
        <dbReference type="ARBA" id="ARBA00009777"/>
    </source>
</evidence>
<dbReference type="InterPro" id="IPR001989">
    <property type="entry name" value="Radical_activat_CS"/>
</dbReference>
<comment type="caution">
    <text evidence="12">The sequence shown here is derived from an EMBL/GenBank/DDBJ whole genome shotgun (WGS) entry which is preliminary data.</text>
</comment>
<dbReference type="GO" id="GO:0046872">
    <property type="term" value="F:metal ion binding"/>
    <property type="evidence" value="ECO:0007669"/>
    <property type="project" value="UniProtKB-KW"/>
</dbReference>
<dbReference type="RefSeq" id="WP_046444747.1">
    <property type="nucleotide sequence ID" value="NZ_LAYJ01000133.1"/>
</dbReference>
<evidence type="ECO:0000259" key="10">
    <source>
        <dbReference type="PROSITE" id="PS51379"/>
    </source>
</evidence>
<dbReference type="InterPro" id="IPR007197">
    <property type="entry name" value="rSAM"/>
</dbReference>
<keyword evidence="6 12" id="KW-0560">Oxidoreductase</keyword>
<accession>A0A0M2NAX0</accession>
<feature type="domain" description="Radical SAM core" evidence="11">
    <location>
        <begin position="18"/>
        <end position="296"/>
    </location>
</feature>
<keyword evidence="3" id="KW-0004">4Fe-4S</keyword>
<dbReference type="InterPro" id="IPR017900">
    <property type="entry name" value="4Fe4S_Fe_S_CS"/>
</dbReference>
<evidence type="ECO:0000256" key="1">
    <source>
        <dbReference type="ARBA" id="ARBA00001966"/>
    </source>
</evidence>
<dbReference type="Pfam" id="PF00037">
    <property type="entry name" value="Fer4"/>
    <property type="match status" value="2"/>
</dbReference>
<dbReference type="GO" id="GO:0016829">
    <property type="term" value="F:lyase activity"/>
    <property type="evidence" value="ECO:0007669"/>
    <property type="project" value="UniProtKB-KW"/>
</dbReference>
<keyword evidence="13" id="KW-1185">Reference proteome</keyword>
<reference evidence="12 13" key="1">
    <citation type="submission" date="2015-04" db="EMBL/GenBank/DDBJ databases">
        <title>Draft genome sequence of bacteremic isolate Catabacter hongkongensis type strain HKU16T.</title>
        <authorList>
            <person name="Lau S.K."/>
            <person name="Teng J.L."/>
            <person name="Huang Y."/>
            <person name="Curreem S.O."/>
            <person name="Tsui S.K."/>
            <person name="Woo P.C."/>
        </authorList>
    </citation>
    <scope>NUCLEOTIDE SEQUENCE [LARGE SCALE GENOMIC DNA]</scope>
    <source>
        <strain evidence="12 13">HKU16</strain>
    </source>
</reference>
<dbReference type="AlphaFoldDB" id="A0A0M2NAX0"/>
<dbReference type="InterPro" id="IPR013785">
    <property type="entry name" value="Aldolase_TIM"/>
</dbReference>
<keyword evidence="4" id="KW-0949">S-adenosyl-L-methionine</keyword>
<dbReference type="InterPro" id="IPR012839">
    <property type="entry name" value="Organic_radical_activase"/>
</dbReference>
<dbReference type="SFLD" id="SFLDS00029">
    <property type="entry name" value="Radical_SAM"/>
    <property type="match status" value="1"/>
</dbReference>
<evidence type="ECO:0000256" key="8">
    <source>
        <dbReference type="ARBA" id="ARBA00023014"/>
    </source>
</evidence>
<comment type="catalytic activity">
    <reaction evidence="9">
        <text>glycyl-[protein] + reduced [flavodoxin] + S-adenosyl-L-methionine = glycin-2-yl radical-[protein] + semiquinone [flavodoxin] + 5'-deoxyadenosine + L-methionine + H(+)</text>
        <dbReference type="Rhea" id="RHEA:61976"/>
        <dbReference type="Rhea" id="RHEA-COMP:10622"/>
        <dbReference type="Rhea" id="RHEA-COMP:14480"/>
        <dbReference type="Rhea" id="RHEA-COMP:15993"/>
        <dbReference type="Rhea" id="RHEA-COMP:15994"/>
        <dbReference type="ChEBI" id="CHEBI:15378"/>
        <dbReference type="ChEBI" id="CHEBI:17319"/>
        <dbReference type="ChEBI" id="CHEBI:29947"/>
        <dbReference type="ChEBI" id="CHEBI:32722"/>
        <dbReference type="ChEBI" id="CHEBI:57618"/>
        <dbReference type="ChEBI" id="CHEBI:57844"/>
        <dbReference type="ChEBI" id="CHEBI:59789"/>
        <dbReference type="ChEBI" id="CHEBI:140311"/>
    </reaction>
</comment>
<dbReference type="PROSITE" id="PS01087">
    <property type="entry name" value="RADICAL_ACTIVATING"/>
    <property type="match status" value="1"/>
</dbReference>
<dbReference type="InterPro" id="IPR058240">
    <property type="entry name" value="rSAM_sf"/>
</dbReference>
<evidence type="ECO:0000256" key="6">
    <source>
        <dbReference type="ARBA" id="ARBA00023002"/>
    </source>
</evidence>
<feature type="domain" description="4Fe-4S ferredoxin-type" evidence="10">
    <location>
        <begin position="78"/>
        <end position="107"/>
    </location>
</feature>
<dbReference type="STRING" id="270498.CHK_2971"/>
<organism evidence="12 13">
    <name type="scientific">Christensenella hongkongensis</name>
    <dbReference type="NCBI Taxonomy" id="270498"/>
    <lineage>
        <taxon>Bacteria</taxon>
        <taxon>Bacillati</taxon>
        <taxon>Bacillota</taxon>
        <taxon>Clostridia</taxon>
        <taxon>Christensenellales</taxon>
        <taxon>Christensenellaceae</taxon>
        <taxon>Christensenella</taxon>
    </lineage>
</organism>
<dbReference type="PANTHER" id="PTHR30352:SF4">
    <property type="entry name" value="PYRUVATE FORMATE-LYASE 2-ACTIVATING ENZYME"/>
    <property type="match status" value="1"/>
</dbReference>
<evidence type="ECO:0000256" key="4">
    <source>
        <dbReference type="ARBA" id="ARBA00022691"/>
    </source>
</evidence>